<keyword evidence="4" id="KW-1185">Reference proteome</keyword>
<sequence>MSVLPQTSVSEIKITWPKLPEDFVLPDDPVENLEHPLLANALRHSLTPELCQDALISSNFALCAAINNRPICKAPDWMYIRPVAPWSSPEPRRSYTPHTEGPIPLIVMEFLSDTYGEEYSMEVEQRIGKWYFYEQIIKVPFYAIFHPQRALLELYALESNRYQRQTPDANGFYWIPGLELFLGVWQGTRDNRTGNWLRWWNANGELLQWPEEREETERQRAETERQRAETESQRAEIEHQRAETERQRAETERQRAEKLAQRLRELGVDPDS</sequence>
<feature type="compositionally biased region" description="Basic and acidic residues" evidence="1">
    <location>
        <begin position="215"/>
        <end position="272"/>
    </location>
</feature>
<comment type="caution">
    <text evidence="3">The sequence shown here is derived from an EMBL/GenBank/DDBJ whole genome shotgun (WGS) entry which is preliminary data.</text>
</comment>
<evidence type="ECO:0000313" key="3">
    <source>
        <dbReference type="EMBL" id="MCT7970084.1"/>
    </source>
</evidence>
<organism evidence="3 4">
    <name type="scientific">Laspinema palackyanum D2a</name>
    <dbReference type="NCBI Taxonomy" id="2953684"/>
    <lineage>
        <taxon>Bacteria</taxon>
        <taxon>Bacillati</taxon>
        <taxon>Cyanobacteriota</taxon>
        <taxon>Cyanophyceae</taxon>
        <taxon>Oscillatoriophycideae</taxon>
        <taxon>Oscillatoriales</taxon>
        <taxon>Laspinemataceae</taxon>
        <taxon>Laspinema</taxon>
        <taxon>Laspinema palackyanum</taxon>
    </lineage>
</organism>
<evidence type="ECO:0000259" key="2">
    <source>
        <dbReference type="Pfam" id="PF05685"/>
    </source>
</evidence>
<feature type="region of interest" description="Disordered" evidence="1">
    <location>
        <begin position="212"/>
        <end position="272"/>
    </location>
</feature>
<dbReference type="Pfam" id="PF05685">
    <property type="entry name" value="Uma2"/>
    <property type="match status" value="1"/>
</dbReference>
<reference evidence="3 4" key="1">
    <citation type="journal article" date="2022" name="Front. Microbiol.">
        <title>High genomic differentiation and limited gene flow indicate recent cryptic speciation within the genus Laspinema (cyanobacteria).</title>
        <authorList>
            <person name="Stanojkovic A."/>
            <person name="Skoupy S."/>
            <person name="Skaloud P."/>
            <person name="Dvorak P."/>
        </authorList>
    </citation>
    <scope>NUCLEOTIDE SEQUENCE [LARGE SCALE GENOMIC DNA]</scope>
    <source>
        <strain evidence="3 4">D2a</strain>
    </source>
</reference>
<feature type="domain" description="Putative restriction endonuclease" evidence="2">
    <location>
        <begin position="73"/>
        <end position="170"/>
    </location>
</feature>
<name>A0ABT2MZB1_9CYAN</name>
<keyword evidence="3" id="KW-0540">Nuclease</keyword>
<dbReference type="InterPro" id="IPR008538">
    <property type="entry name" value="Uma2"/>
</dbReference>
<evidence type="ECO:0000256" key="1">
    <source>
        <dbReference type="SAM" id="MobiDB-lite"/>
    </source>
</evidence>
<dbReference type="PANTHER" id="PTHR33352">
    <property type="entry name" value="SLR1095 PROTEIN"/>
    <property type="match status" value="1"/>
</dbReference>
<protein>
    <submittedName>
        <fullName evidence="3">Uma2 family endonuclease</fullName>
    </submittedName>
</protein>
<evidence type="ECO:0000313" key="4">
    <source>
        <dbReference type="Proteomes" id="UP001525890"/>
    </source>
</evidence>
<dbReference type="Proteomes" id="UP001525890">
    <property type="component" value="Unassembled WGS sequence"/>
</dbReference>
<dbReference type="PANTHER" id="PTHR33352:SF3">
    <property type="entry name" value="SLR1612 PROTEIN"/>
    <property type="match status" value="1"/>
</dbReference>
<dbReference type="GO" id="GO:0004519">
    <property type="term" value="F:endonuclease activity"/>
    <property type="evidence" value="ECO:0007669"/>
    <property type="project" value="UniProtKB-KW"/>
</dbReference>
<gene>
    <name evidence="3" type="ORF">NG799_27605</name>
</gene>
<accession>A0ABT2MZB1</accession>
<dbReference type="RefSeq" id="WP_368009514.1">
    <property type="nucleotide sequence ID" value="NZ_JAMXFF010000073.1"/>
</dbReference>
<keyword evidence="3" id="KW-0378">Hydrolase</keyword>
<proteinExistence type="predicted"/>
<keyword evidence="3" id="KW-0255">Endonuclease</keyword>
<dbReference type="EMBL" id="JAMXFF010000073">
    <property type="protein sequence ID" value="MCT7970084.1"/>
    <property type="molecule type" value="Genomic_DNA"/>
</dbReference>